<dbReference type="AlphaFoldDB" id="A0AAN9KFR9"/>
<dbReference type="EMBL" id="JAYMYQ010000008">
    <property type="protein sequence ID" value="KAK7315623.1"/>
    <property type="molecule type" value="Genomic_DNA"/>
</dbReference>
<name>A0AAN9KFR9_CANGL</name>
<dbReference type="Proteomes" id="UP001367508">
    <property type="component" value="Unassembled WGS sequence"/>
</dbReference>
<accession>A0AAN9KFR9</accession>
<evidence type="ECO:0000313" key="2">
    <source>
        <dbReference type="Proteomes" id="UP001367508"/>
    </source>
</evidence>
<comment type="caution">
    <text evidence="1">The sequence shown here is derived from an EMBL/GenBank/DDBJ whole genome shotgun (WGS) entry which is preliminary data.</text>
</comment>
<proteinExistence type="predicted"/>
<keyword evidence="2" id="KW-1185">Reference proteome</keyword>
<evidence type="ECO:0000313" key="1">
    <source>
        <dbReference type="EMBL" id="KAK7315623.1"/>
    </source>
</evidence>
<protein>
    <submittedName>
        <fullName evidence="1">Uncharacterized protein</fullName>
    </submittedName>
</protein>
<reference evidence="1 2" key="1">
    <citation type="submission" date="2024-01" db="EMBL/GenBank/DDBJ databases">
        <title>The genomes of 5 underutilized Papilionoideae crops provide insights into root nodulation and disease resistanc.</title>
        <authorList>
            <person name="Jiang F."/>
        </authorList>
    </citation>
    <scope>NUCLEOTIDE SEQUENCE [LARGE SCALE GENOMIC DNA]</scope>
    <source>
        <strain evidence="1">LVBAO_FW01</strain>
        <tissue evidence="1">Leaves</tissue>
    </source>
</reference>
<sequence>MPARLGHLDFILLVSFDQHMHMKPMFTSSGVYHFHHPRANIQICLNGRAPSDRVEPVFAYPDQRMQALCIPSFDQSSLWFPQKGILPSLEAPLCTNLAKLWAHDALRLVTTIECPWSRTSSDWSIGPLKCRPDIVSAPRIYGRFLE</sequence>
<gene>
    <name evidence="1" type="ORF">VNO77_34189</name>
</gene>
<organism evidence="1 2">
    <name type="scientific">Canavalia gladiata</name>
    <name type="common">Sword bean</name>
    <name type="synonym">Dolichos gladiatus</name>
    <dbReference type="NCBI Taxonomy" id="3824"/>
    <lineage>
        <taxon>Eukaryota</taxon>
        <taxon>Viridiplantae</taxon>
        <taxon>Streptophyta</taxon>
        <taxon>Embryophyta</taxon>
        <taxon>Tracheophyta</taxon>
        <taxon>Spermatophyta</taxon>
        <taxon>Magnoliopsida</taxon>
        <taxon>eudicotyledons</taxon>
        <taxon>Gunneridae</taxon>
        <taxon>Pentapetalae</taxon>
        <taxon>rosids</taxon>
        <taxon>fabids</taxon>
        <taxon>Fabales</taxon>
        <taxon>Fabaceae</taxon>
        <taxon>Papilionoideae</taxon>
        <taxon>50 kb inversion clade</taxon>
        <taxon>NPAAA clade</taxon>
        <taxon>indigoferoid/millettioid clade</taxon>
        <taxon>Phaseoleae</taxon>
        <taxon>Canavalia</taxon>
    </lineage>
</organism>